<dbReference type="STRING" id="883114.HMPREF9709_00256"/>
<dbReference type="Proteomes" id="UP000004191">
    <property type="component" value="Unassembled WGS sequence"/>
</dbReference>
<organism evidence="1 2">
    <name type="scientific">Helcococcus kunzii ATCC 51366</name>
    <dbReference type="NCBI Taxonomy" id="883114"/>
    <lineage>
        <taxon>Bacteria</taxon>
        <taxon>Bacillati</taxon>
        <taxon>Bacillota</taxon>
        <taxon>Tissierellia</taxon>
        <taxon>Tissierellales</taxon>
        <taxon>Peptoniphilaceae</taxon>
        <taxon>Helcococcus</taxon>
    </lineage>
</organism>
<sequence>MLTVKNAPFKNNVNDQKSQSTTISAIHKSTFTAIKKYFSEVVVIEQFEMNNEIDELLKVMKDLGDSL</sequence>
<keyword evidence="2" id="KW-1185">Reference proteome</keyword>
<comment type="caution">
    <text evidence="1">The sequence shown here is derived from an EMBL/GenBank/DDBJ whole genome shotgun (WGS) entry which is preliminary data.</text>
</comment>
<reference evidence="1 2" key="1">
    <citation type="submission" date="2012-01" db="EMBL/GenBank/DDBJ databases">
        <title>The Genome Sequence of Helcococcus kunzii ATCC 51366.</title>
        <authorList>
            <consortium name="The Broad Institute Genome Sequencing Platform"/>
            <person name="Earl A."/>
            <person name="Ward D."/>
            <person name="Feldgarden M."/>
            <person name="Gevers D."/>
            <person name="Huys G."/>
            <person name="Young S.K."/>
            <person name="Zeng Q."/>
            <person name="Gargeya S."/>
            <person name="Fitzgerald M."/>
            <person name="Haas B."/>
            <person name="Abouelleil A."/>
            <person name="Alvarado L."/>
            <person name="Arachchi H.M."/>
            <person name="Berlin A."/>
            <person name="Chapman S.B."/>
            <person name="Gearin G."/>
            <person name="Goldberg J."/>
            <person name="Griggs A."/>
            <person name="Gujja S."/>
            <person name="Hansen M."/>
            <person name="Heiman D."/>
            <person name="Howarth C."/>
            <person name="Larimer J."/>
            <person name="Lui A."/>
            <person name="MacDonald P.J.P."/>
            <person name="McCowen C."/>
            <person name="Montmayeur A."/>
            <person name="Murphy C."/>
            <person name="Neiman D."/>
            <person name="Pearson M."/>
            <person name="Priest M."/>
            <person name="Roberts A."/>
            <person name="Saif S."/>
            <person name="Shea T."/>
            <person name="Sisk P."/>
            <person name="Stolte C."/>
            <person name="Sykes S."/>
            <person name="Wortman J."/>
            <person name="Nusbaum C."/>
            <person name="Birren B."/>
        </authorList>
    </citation>
    <scope>NUCLEOTIDE SEQUENCE [LARGE SCALE GENOMIC DNA]</scope>
    <source>
        <strain evidence="1 2">ATCC 51366</strain>
    </source>
</reference>
<evidence type="ECO:0000313" key="2">
    <source>
        <dbReference type="Proteomes" id="UP000004191"/>
    </source>
</evidence>
<protein>
    <submittedName>
        <fullName evidence="1">Uncharacterized protein</fullName>
    </submittedName>
</protein>
<dbReference type="HOGENOM" id="CLU_2806561_0_0_9"/>
<evidence type="ECO:0000313" key="1">
    <source>
        <dbReference type="EMBL" id="EHR35748.1"/>
    </source>
</evidence>
<accession>H3NLP5</accession>
<dbReference type="GeneID" id="96998275"/>
<name>H3NLP5_9FIRM</name>
<dbReference type="EMBL" id="AGEI01000008">
    <property type="protein sequence ID" value="EHR35748.1"/>
    <property type="molecule type" value="Genomic_DNA"/>
</dbReference>
<gene>
    <name evidence="1" type="ORF">HMPREF9709_00256</name>
</gene>
<dbReference type="RefSeq" id="WP_005397187.1">
    <property type="nucleotide sequence ID" value="NZ_JH601088.1"/>
</dbReference>
<dbReference type="AlphaFoldDB" id="H3NLP5"/>
<proteinExistence type="predicted"/>